<proteinExistence type="predicted"/>
<name>A0A0K2TA10_LEPSM</name>
<organism evidence="1">
    <name type="scientific">Lepeophtheirus salmonis</name>
    <name type="common">Salmon louse</name>
    <name type="synonym">Caligus salmonis</name>
    <dbReference type="NCBI Taxonomy" id="72036"/>
    <lineage>
        <taxon>Eukaryota</taxon>
        <taxon>Metazoa</taxon>
        <taxon>Ecdysozoa</taxon>
        <taxon>Arthropoda</taxon>
        <taxon>Crustacea</taxon>
        <taxon>Multicrustacea</taxon>
        <taxon>Hexanauplia</taxon>
        <taxon>Copepoda</taxon>
        <taxon>Siphonostomatoida</taxon>
        <taxon>Caligidae</taxon>
        <taxon>Lepeophtheirus</taxon>
    </lineage>
</organism>
<dbReference type="EMBL" id="HACA01005299">
    <property type="protein sequence ID" value="CDW22660.1"/>
    <property type="molecule type" value="Transcribed_RNA"/>
</dbReference>
<evidence type="ECO:0000313" key="1">
    <source>
        <dbReference type="EMBL" id="CDW22660.1"/>
    </source>
</evidence>
<reference evidence="1" key="1">
    <citation type="submission" date="2014-05" db="EMBL/GenBank/DDBJ databases">
        <authorList>
            <person name="Chronopoulou M."/>
        </authorList>
    </citation>
    <scope>NUCLEOTIDE SEQUENCE</scope>
    <source>
        <tissue evidence="1">Whole organism</tissue>
    </source>
</reference>
<dbReference type="AlphaFoldDB" id="A0A0K2TA10"/>
<sequence>MMLSPISNDMDSCFIALQ</sequence>
<protein>
    <submittedName>
        <fullName evidence="1">Uncharacterized protein</fullName>
    </submittedName>
</protein>
<accession>A0A0K2TA10</accession>